<evidence type="ECO:0000256" key="7">
    <source>
        <dbReference type="ARBA" id="ARBA00023136"/>
    </source>
</evidence>
<evidence type="ECO:0000256" key="4">
    <source>
        <dbReference type="ARBA" id="ARBA00022692"/>
    </source>
</evidence>
<comment type="subcellular location">
    <subcellularLocation>
        <location evidence="1">Membrane</location>
        <topology evidence="1">Multi-pass membrane protein</topology>
    </subcellularLocation>
</comment>
<organism evidence="9 10">
    <name type="scientific">Striga hermonthica</name>
    <name type="common">Purple witchweed</name>
    <name type="synonym">Buchnera hermonthica</name>
    <dbReference type="NCBI Taxonomy" id="68872"/>
    <lineage>
        <taxon>Eukaryota</taxon>
        <taxon>Viridiplantae</taxon>
        <taxon>Streptophyta</taxon>
        <taxon>Embryophyta</taxon>
        <taxon>Tracheophyta</taxon>
        <taxon>Spermatophyta</taxon>
        <taxon>Magnoliopsida</taxon>
        <taxon>eudicotyledons</taxon>
        <taxon>Gunneridae</taxon>
        <taxon>Pentapetalae</taxon>
        <taxon>asterids</taxon>
        <taxon>lamiids</taxon>
        <taxon>Lamiales</taxon>
        <taxon>Orobanchaceae</taxon>
        <taxon>Buchnereae</taxon>
        <taxon>Striga</taxon>
    </lineage>
</organism>
<reference evidence="9" key="1">
    <citation type="submission" date="2019-12" db="EMBL/GenBank/DDBJ databases">
        <authorList>
            <person name="Scholes J."/>
        </authorList>
    </citation>
    <scope>NUCLEOTIDE SEQUENCE</scope>
</reference>
<keyword evidence="3" id="KW-0813">Transport</keyword>
<dbReference type="OrthoDB" id="9999863at2759"/>
<evidence type="ECO:0000313" key="10">
    <source>
        <dbReference type="Proteomes" id="UP001153555"/>
    </source>
</evidence>
<dbReference type="PANTHER" id="PTHR31064:SF38">
    <property type="entry name" value="CATION TRANSPORTER HKT1_4-RELATED"/>
    <property type="match status" value="1"/>
</dbReference>
<feature type="transmembrane region" description="Helical" evidence="8">
    <location>
        <begin position="297"/>
        <end position="315"/>
    </location>
</feature>
<dbReference type="Proteomes" id="UP001153555">
    <property type="component" value="Unassembled WGS sequence"/>
</dbReference>
<feature type="transmembrane region" description="Helical" evidence="8">
    <location>
        <begin position="58"/>
        <end position="84"/>
    </location>
</feature>
<comment type="caution">
    <text evidence="9">The sequence shown here is derived from an EMBL/GenBank/DDBJ whole genome shotgun (WGS) entry which is preliminary data.</text>
</comment>
<feature type="transmembrane region" description="Helical" evidence="8">
    <location>
        <begin position="96"/>
        <end position="119"/>
    </location>
</feature>
<dbReference type="AlphaFoldDB" id="A0A9N7P0Z9"/>
<evidence type="ECO:0000256" key="2">
    <source>
        <dbReference type="ARBA" id="ARBA00010864"/>
    </source>
</evidence>
<evidence type="ECO:0000256" key="3">
    <source>
        <dbReference type="ARBA" id="ARBA00022448"/>
    </source>
</evidence>
<evidence type="ECO:0000313" key="9">
    <source>
        <dbReference type="EMBL" id="CAA0842194.1"/>
    </source>
</evidence>
<comment type="similarity">
    <text evidence="2">Belongs to the TrkH potassium transport family. HKT (TC 2.A.38.3) subfamily.</text>
</comment>
<keyword evidence="10" id="KW-1185">Reference proteome</keyword>
<keyword evidence="4 8" id="KW-0812">Transmembrane</keyword>
<dbReference type="GO" id="GO:0005886">
    <property type="term" value="C:plasma membrane"/>
    <property type="evidence" value="ECO:0007669"/>
    <property type="project" value="TreeGrafter"/>
</dbReference>
<accession>A0A9N7P0Z9</accession>
<dbReference type="GO" id="GO:0008324">
    <property type="term" value="F:monoatomic cation transmembrane transporter activity"/>
    <property type="evidence" value="ECO:0007669"/>
    <property type="project" value="InterPro"/>
</dbReference>
<sequence>MLGLHLRRLKLVETWKGEEKIGPVSFSSMEEIEMGSISRPDSRPDGGNPFIEYDTIKFLGFVVLGYLLVFHILGVFSVLVYLSLIRSARGVLRRKGLKIFTFAVFTVVSSFSNCGFVPTNENMVVFGKNSGLLLILIPQILFGNTLFPPGLRLAVWAIGKRFKKAEARYLLRNENEVRYTHFLPRAHTAFLVGTVFGFILIGFVLFCAMEWDSTGLSGLGSYQKVVGVIFVCVNARHAGETIVDLSTVAPATLAFFVVMMYLPPYASFVPIKRDEQIIHDDTELGRKQIKRRIAENLLFSQLSYLAIFIIIICITEKKSLKDDPINFSVLNIIVEVISAYGNVGFTTGYSCDRLIRPDPNCVNKWYGFSGKWSDEGKIVLIVVMIFGRLKKFNMNGGRAWKLS</sequence>
<feature type="transmembrane region" description="Helical" evidence="8">
    <location>
        <begin position="188"/>
        <end position="211"/>
    </location>
</feature>
<dbReference type="Pfam" id="PF02386">
    <property type="entry name" value="TrkH"/>
    <property type="match status" value="1"/>
</dbReference>
<dbReference type="GO" id="GO:0030001">
    <property type="term" value="P:metal ion transport"/>
    <property type="evidence" value="ECO:0007669"/>
    <property type="project" value="UniProtKB-ARBA"/>
</dbReference>
<evidence type="ECO:0000256" key="6">
    <source>
        <dbReference type="ARBA" id="ARBA00023065"/>
    </source>
</evidence>
<gene>
    <name evidence="9" type="ORF">SHERM_08058</name>
</gene>
<dbReference type="InterPro" id="IPR051143">
    <property type="entry name" value="TrkH_K-transport"/>
</dbReference>
<dbReference type="InterPro" id="IPR003445">
    <property type="entry name" value="Cat_transpt"/>
</dbReference>
<evidence type="ECO:0000256" key="5">
    <source>
        <dbReference type="ARBA" id="ARBA00022989"/>
    </source>
</evidence>
<protein>
    <submittedName>
        <fullName evidence="9">Sodium transporter HKT1</fullName>
    </submittedName>
</protein>
<keyword evidence="6" id="KW-0406">Ion transport</keyword>
<name>A0A9N7P0Z9_STRHE</name>
<dbReference type="PANTHER" id="PTHR31064">
    <property type="entry name" value="POTASSIUM TRANSPORT PROTEIN DDB_G0292412-RELATED"/>
    <property type="match status" value="1"/>
</dbReference>
<proteinExistence type="inferred from homology"/>
<feature type="transmembrane region" description="Helical" evidence="8">
    <location>
        <begin position="131"/>
        <end position="155"/>
    </location>
</feature>
<evidence type="ECO:0000256" key="1">
    <source>
        <dbReference type="ARBA" id="ARBA00004141"/>
    </source>
</evidence>
<feature type="transmembrane region" description="Helical" evidence="8">
    <location>
        <begin position="242"/>
        <end position="262"/>
    </location>
</feature>
<evidence type="ECO:0000256" key="8">
    <source>
        <dbReference type="SAM" id="Phobius"/>
    </source>
</evidence>
<keyword evidence="5 8" id="KW-1133">Transmembrane helix</keyword>
<dbReference type="EMBL" id="CACSLK010034598">
    <property type="protein sequence ID" value="CAA0842194.1"/>
    <property type="molecule type" value="Genomic_DNA"/>
</dbReference>
<keyword evidence="7 8" id="KW-0472">Membrane</keyword>